<evidence type="ECO:0000256" key="1">
    <source>
        <dbReference type="SAM" id="Coils"/>
    </source>
</evidence>
<sequence length="357" mass="38789">MVSPSSTPSLPPTSCAPSPLVMMQFGPAPSVGVNISPREHPTGPDSTIDAVEGTSVSGGPISPALGLDAVVDLASSTEPIGATMTPDVLDSFAASDEPIGVGESDAITDPMSSAMTLAVVDNLSASGDPIGAIPLPTTRVETPIVDKTTAVDMIAGLYQRIASQQDLVDSYRDLEQALREQTRRGDRLERELRSLTESASPFEIFAQTRCDRVRLDLKNALAEVAWLQETIRAGNCYEQQISYLVSKLLIKTRSLHTFKERHDLDLASLRRHMDEGNARFQSVLLKAKSERAKYKADCTKAQTTVCTCMLLLPLYQWSAINFGIWLSCKLSMTDRAPCSPIVTIGWVCFKLLSRVWS</sequence>
<dbReference type="AlphaFoldDB" id="A0AAV1TCX5"/>
<feature type="coiled-coil region" evidence="1">
    <location>
        <begin position="164"/>
        <end position="198"/>
    </location>
</feature>
<keyword evidence="1" id="KW-0175">Coiled coil</keyword>
<evidence type="ECO:0000313" key="3">
    <source>
        <dbReference type="Proteomes" id="UP001162060"/>
    </source>
</evidence>
<dbReference type="EMBL" id="CAKLBY020000035">
    <property type="protein sequence ID" value="CAK7910467.1"/>
    <property type="molecule type" value="Genomic_DNA"/>
</dbReference>
<dbReference type="Proteomes" id="UP001162060">
    <property type="component" value="Unassembled WGS sequence"/>
</dbReference>
<proteinExistence type="predicted"/>
<comment type="caution">
    <text evidence="2">The sequence shown here is derived from an EMBL/GenBank/DDBJ whole genome shotgun (WGS) entry which is preliminary data.</text>
</comment>
<protein>
    <submittedName>
        <fullName evidence="2">Uncharacterized protein</fullName>
    </submittedName>
</protein>
<gene>
    <name evidence="2" type="ORF">PM001_LOCUS4153</name>
</gene>
<evidence type="ECO:0000313" key="2">
    <source>
        <dbReference type="EMBL" id="CAK7910467.1"/>
    </source>
</evidence>
<name>A0AAV1TCX5_9STRA</name>
<organism evidence="2 3">
    <name type="scientific">Peronospora matthiolae</name>
    <dbReference type="NCBI Taxonomy" id="2874970"/>
    <lineage>
        <taxon>Eukaryota</taxon>
        <taxon>Sar</taxon>
        <taxon>Stramenopiles</taxon>
        <taxon>Oomycota</taxon>
        <taxon>Peronosporomycetes</taxon>
        <taxon>Peronosporales</taxon>
        <taxon>Peronosporaceae</taxon>
        <taxon>Peronospora</taxon>
    </lineage>
</organism>
<accession>A0AAV1TCX5</accession>
<reference evidence="2" key="1">
    <citation type="submission" date="2024-01" db="EMBL/GenBank/DDBJ databases">
        <authorList>
            <person name="Webb A."/>
        </authorList>
    </citation>
    <scope>NUCLEOTIDE SEQUENCE</scope>
    <source>
        <strain evidence="2">Pm1</strain>
    </source>
</reference>